<feature type="compositionally biased region" description="Low complexity" evidence="1">
    <location>
        <begin position="49"/>
        <end position="58"/>
    </location>
</feature>
<reference evidence="3" key="1">
    <citation type="submission" date="2017-02" db="UniProtKB">
        <authorList>
            <consortium name="WormBaseParasite"/>
        </authorList>
    </citation>
    <scope>IDENTIFICATION</scope>
</reference>
<evidence type="ECO:0000256" key="1">
    <source>
        <dbReference type="SAM" id="MobiDB-lite"/>
    </source>
</evidence>
<feature type="region of interest" description="Disordered" evidence="1">
    <location>
        <begin position="1"/>
        <end position="93"/>
    </location>
</feature>
<name>A0A0N4Z3R2_PARTI</name>
<feature type="compositionally biased region" description="Basic and acidic residues" evidence="1">
    <location>
        <begin position="609"/>
        <end position="625"/>
    </location>
</feature>
<feature type="compositionally biased region" description="Basic residues" evidence="1">
    <location>
        <begin position="19"/>
        <end position="30"/>
    </location>
</feature>
<feature type="compositionally biased region" description="Basic and acidic residues" evidence="1">
    <location>
        <begin position="1"/>
        <end position="18"/>
    </location>
</feature>
<dbReference type="Proteomes" id="UP000038045">
    <property type="component" value="Unplaced"/>
</dbReference>
<protein>
    <submittedName>
        <fullName evidence="3">BZIP domain-containing protein</fullName>
    </submittedName>
</protein>
<accession>A0A0N4Z3R2</accession>
<dbReference type="WBParaSite" id="PTRK_0000155500.1">
    <property type="protein sequence ID" value="PTRK_0000155500.1"/>
    <property type="gene ID" value="PTRK_0000155500"/>
</dbReference>
<feature type="compositionally biased region" description="Basic and acidic residues" evidence="1">
    <location>
        <begin position="634"/>
        <end position="645"/>
    </location>
</feature>
<keyword evidence="2" id="KW-1185">Reference proteome</keyword>
<evidence type="ECO:0000313" key="2">
    <source>
        <dbReference type="Proteomes" id="UP000038045"/>
    </source>
</evidence>
<proteinExistence type="predicted"/>
<evidence type="ECO:0000313" key="3">
    <source>
        <dbReference type="WBParaSite" id="PTRK_0000155500.1"/>
    </source>
</evidence>
<dbReference type="AntiFam" id="ANF00098">
    <property type="entry name" value="Shadow ORF (opposite leuC)"/>
</dbReference>
<dbReference type="AlphaFoldDB" id="A0A0N4Z3R2"/>
<feature type="region of interest" description="Disordered" evidence="1">
    <location>
        <begin position="559"/>
        <end position="651"/>
    </location>
</feature>
<organism evidence="2 3">
    <name type="scientific">Parastrongyloides trichosuri</name>
    <name type="common">Possum-specific nematode worm</name>
    <dbReference type="NCBI Taxonomy" id="131310"/>
    <lineage>
        <taxon>Eukaryota</taxon>
        <taxon>Metazoa</taxon>
        <taxon>Ecdysozoa</taxon>
        <taxon>Nematoda</taxon>
        <taxon>Chromadorea</taxon>
        <taxon>Rhabditida</taxon>
        <taxon>Tylenchina</taxon>
        <taxon>Panagrolaimomorpha</taxon>
        <taxon>Strongyloidoidea</taxon>
        <taxon>Strongyloididae</taxon>
        <taxon>Parastrongyloides</taxon>
    </lineage>
</organism>
<sequence length="651" mass="69921">MDRDPDGAGPGRPDDRTRRSGRPRLRRRGHDGRSAFRGSRSHHRGRGPRPGQGADAGRLPQAVGHAGLRAPSRPAGGRSGHGGRPATLARHSAQMRRRIADARLKALDLSHPRQGDINLVLAFQQLDLVGRADVERPDSPARRHRLIRQADAEKRRRRMARQVHQRQAVGLRQDQRKNAVLQAVVAEDVGEAGGDDAADAEIRQGPGRVLAAGAAAEIIQRDQHPRLVPRRLIQNEVRTRPIIRVEPQGMQQDAPQPGPRHALQKAAGDQFIGVDIGDGQGRRDGVQGDERLHQTRLRTSTSRPATAAAAAIDGDTRWPLGLGRRLDVTGARHDQGAHALGDMTAARDDSGGAQILKPAVGAAADEDGVDGQTVQRLIRRQPHIGQHLFDLCAPPDVAQGAQVGGPAANGCHRLGTAAPCDHRLDGGGVDAHHLVVGRARIAGQGTPVGDRRLEGRASRRMGAAFQPGEGRLVRGDQAGAGARLDRHVADGHPPRHVQVADGLTGVFDDEAGRPIGADPADDRQNQILGRDPETERPLHLDQHRSGALLHQGLGRQNMFDLGGADAEGQGAEGTGRQRGRCPGRCYPTESTAGRTRRRWSATARSAPGFRDRGFRQPGSESEHCGRPWSGFGMAHERQCRADAGPRRPGGW</sequence>